<dbReference type="InterPro" id="IPR025724">
    <property type="entry name" value="GAG-pre-integrase_dom"/>
</dbReference>
<feature type="domain" description="GAG-pre-integrase" evidence="3">
    <location>
        <begin position="190"/>
        <end position="256"/>
    </location>
</feature>
<comment type="caution">
    <text evidence="4">The sequence shown here is derived from an EMBL/GenBank/DDBJ whole genome shotgun (WGS) entry which is preliminary data.</text>
</comment>
<evidence type="ECO:0000256" key="1">
    <source>
        <dbReference type="SAM" id="Coils"/>
    </source>
</evidence>
<dbReference type="Pfam" id="PF13976">
    <property type="entry name" value="gag_pre-integrs"/>
    <property type="match status" value="1"/>
</dbReference>
<protein>
    <submittedName>
        <fullName evidence="4">Retrovirus-related pol polyprotein from transposon TNT 1-94</fullName>
    </submittedName>
</protein>
<feature type="coiled-coil region" evidence="1">
    <location>
        <begin position="107"/>
        <end position="134"/>
    </location>
</feature>
<dbReference type="Proteomes" id="UP001151760">
    <property type="component" value="Unassembled WGS sequence"/>
</dbReference>
<dbReference type="PANTHER" id="PTHR42648:SF21">
    <property type="entry name" value="CYSTEINE-RICH RLK (RECEPTOR-LIKE PROTEIN KINASE) 8"/>
    <property type="match status" value="1"/>
</dbReference>
<dbReference type="SUPFAM" id="SSF53098">
    <property type="entry name" value="Ribonuclease H-like"/>
    <property type="match status" value="1"/>
</dbReference>
<sequence length="373" mass="42234">MILGNDGVVSKTTTKDKVKSLALKAKVTREKTGDDSDSQDGSDEDVDEEEEDEAFNLMSRNFHKFFRKGHFASECRKPKENNAFIRGAWSDSEDGDVTPNTRTVLEKRSLENEKSKLVSKANDLELEVKKLVNDKEVFDGGHAIFGSNLKGKVVDGGQLCDDDCVVRFTKVDFTISKDGKMLAKGHRRNGLYTCKLGDNSKQQIRLACVMDNSTLWHRRLGHANMRIVQNLASNELVRNLPKLSFEKHFCDTYGLGSQGNANNRTRKEVSITKVLELLHLNLFGPSSIKSYRDNFYTLIIIDDHSNYTWVVFVKSKEDVLEKFKTLCKKLENLHDCSIVSIITNHSSEFDKLQFGSFYEQHGMSYNLSGSFTS</sequence>
<dbReference type="InterPro" id="IPR012337">
    <property type="entry name" value="RNaseH-like_sf"/>
</dbReference>
<feature type="compositionally biased region" description="Acidic residues" evidence="2">
    <location>
        <begin position="35"/>
        <end position="52"/>
    </location>
</feature>
<keyword evidence="1" id="KW-0175">Coiled coil</keyword>
<proteinExistence type="predicted"/>
<dbReference type="InterPro" id="IPR036397">
    <property type="entry name" value="RNaseH_sf"/>
</dbReference>
<evidence type="ECO:0000313" key="5">
    <source>
        <dbReference type="Proteomes" id="UP001151760"/>
    </source>
</evidence>
<feature type="region of interest" description="Disordered" evidence="2">
    <location>
        <begin position="1"/>
        <end position="52"/>
    </location>
</feature>
<reference evidence="4" key="2">
    <citation type="submission" date="2022-01" db="EMBL/GenBank/DDBJ databases">
        <authorList>
            <person name="Yamashiro T."/>
            <person name="Shiraishi A."/>
            <person name="Satake H."/>
            <person name="Nakayama K."/>
        </authorList>
    </citation>
    <scope>NUCLEOTIDE SEQUENCE</scope>
</reference>
<dbReference type="Gene3D" id="3.30.420.10">
    <property type="entry name" value="Ribonuclease H-like superfamily/Ribonuclease H"/>
    <property type="match status" value="1"/>
</dbReference>
<accession>A0ABQ5HPY6</accession>
<dbReference type="PANTHER" id="PTHR42648">
    <property type="entry name" value="TRANSPOSASE, PUTATIVE-RELATED"/>
    <property type="match status" value="1"/>
</dbReference>
<organism evidence="4 5">
    <name type="scientific">Tanacetum coccineum</name>
    <dbReference type="NCBI Taxonomy" id="301880"/>
    <lineage>
        <taxon>Eukaryota</taxon>
        <taxon>Viridiplantae</taxon>
        <taxon>Streptophyta</taxon>
        <taxon>Embryophyta</taxon>
        <taxon>Tracheophyta</taxon>
        <taxon>Spermatophyta</taxon>
        <taxon>Magnoliopsida</taxon>
        <taxon>eudicotyledons</taxon>
        <taxon>Gunneridae</taxon>
        <taxon>Pentapetalae</taxon>
        <taxon>asterids</taxon>
        <taxon>campanulids</taxon>
        <taxon>Asterales</taxon>
        <taxon>Asteraceae</taxon>
        <taxon>Asteroideae</taxon>
        <taxon>Anthemideae</taxon>
        <taxon>Anthemidinae</taxon>
        <taxon>Tanacetum</taxon>
    </lineage>
</organism>
<gene>
    <name evidence="4" type="ORF">Tco_1071069</name>
</gene>
<dbReference type="InterPro" id="IPR039537">
    <property type="entry name" value="Retrotran_Ty1/copia-like"/>
</dbReference>
<reference evidence="4" key="1">
    <citation type="journal article" date="2022" name="Int. J. Mol. Sci.">
        <title>Draft Genome of Tanacetum Coccineum: Genomic Comparison of Closely Related Tanacetum-Family Plants.</title>
        <authorList>
            <person name="Yamashiro T."/>
            <person name="Shiraishi A."/>
            <person name="Nakayama K."/>
            <person name="Satake H."/>
        </authorList>
    </citation>
    <scope>NUCLEOTIDE SEQUENCE</scope>
</reference>
<keyword evidence="5" id="KW-1185">Reference proteome</keyword>
<evidence type="ECO:0000256" key="2">
    <source>
        <dbReference type="SAM" id="MobiDB-lite"/>
    </source>
</evidence>
<dbReference type="EMBL" id="BQNB010019815">
    <property type="protein sequence ID" value="GJT89352.1"/>
    <property type="molecule type" value="Genomic_DNA"/>
</dbReference>
<evidence type="ECO:0000313" key="4">
    <source>
        <dbReference type="EMBL" id="GJT89352.1"/>
    </source>
</evidence>
<name>A0ABQ5HPY6_9ASTR</name>
<evidence type="ECO:0000259" key="3">
    <source>
        <dbReference type="Pfam" id="PF13976"/>
    </source>
</evidence>